<dbReference type="CDD" id="cd10141">
    <property type="entry name" value="CopZ-like_Fer2_BFD-like"/>
    <property type="match status" value="1"/>
</dbReference>
<feature type="domain" description="CopZ zinc binding" evidence="2">
    <location>
        <begin position="25"/>
        <end position="86"/>
    </location>
</feature>
<dbReference type="EnsemblBacteria" id="BAC09437">
    <property type="protein sequence ID" value="BAC09437"/>
    <property type="gene ID" value="BAC09437"/>
</dbReference>
<dbReference type="STRING" id="197221.gene:10748491"/>
<accession>Q8DHR0</accession>
<dbReference type="Proteomes" id="UP000000440">
    <property type="component" value="Chromosome"/>
</dbReference>
<dbReference type="Gene3D" id="2.20.25.270">
    <property type="match status" value="1"/>
</dbReference>
<keyword evidence="4" id="KW-1185">Reference proteome</keyword>
<dbReference type="Pfam" id="PF18423">
    <property type="entry name" value="zf_CopZ"/>
    <property type="match status" value="1"/>
</dbReference>
<gene>
    <name evidence="3" type="ordered locus">tll1885</name>
</gene>
<dbReference type="NCBIfam" id="NF047645">
    <property type="entry name" value="CopZ_Nterm_CC"/>
    <property type="match status" value="1"/>
</dbReference>
<evidence type="ECO:0000313" key="3">
    <source>
        <dbReference type="EMBL" id="BAC09437.1"/>
    </source>
</evidence>
<dbReference type="PATRIC" id="fig|197221.4.peg.1969"/>
<dbReference type="AlphaFoldDB" id="Q8DHR0"/>
<dbReference type="InterPro" id="IPR041854">
    <property type="entry name" value="BFD-like_2Fe2S-bd_dom_sf"/>
</dbReference>
<organism evidence="3 4">
    <name type="scientific">Thermosynechococcus vestitus (strain NIES-2133 / IAM M-273 / BP-1)</name>
    <dbReference type="NCBI Taxonomy" id="197221"/>
    <lineage>
        <taxon>Bacteria</taxon>
        <taxon>Bacillati</taxon>
        <taxon>Cyanobacteriota</taxon>
        <taxon>Cyanophyceae</taxon>
        <taxon>Acaryochloridales</taxon>
        <taxon>Thermosynechococcaceae</taxon>
        <taxon>Thermosynechococcus</taxon>
    </lineage>
</organism>
<reference evidence="3 4" key="1">
    <citation type="journal article" date="2002" name="DNA Res.">
        <title>Complete genome structure of the thermophilic cyanobacterium Thermosynechococcus elongatus BP-1.</title>
        <authorList>
            <person name="Nakamura Y."/>
            <person name="Kaneko T."/>
            <person name="Sato S."/>
            <person name="Ikeuchi M."/>
            <person name="Katoh H."/>
            <person name="Sasamoto S."/>
            <person name="Watanabe A."/>
            <person name="Iriguchi M."/>
            <person name="Kawashima K."/>
            <person name="Kimura T."/>
            <person name="Kishida Y."/>
            <person name="Kiyokawa C."/>
            <person name="Kohara M."/>
            <person name="Matsumoto M."/>
            <person name="Matsuno A."/>
            <person name="Nakazaki N."/>
            <person name="Shimpo S."/>
            <person name="Sugimoto M."/>
            <person name="Takeuchi C."/>
            <person name="Yamada M."/>
            <person name="Tabata S."/>
        </authorList>
    </citation>
    <scope>NUCLEOTIDE SEQUENCE [LARGE SCALE GENOMIC DNA]</scope>
    <source>
        <strain evidence="4">IAM M-273 / NIES-2133 / BP-1</strain>
    </source>
</reference>
<dbReference type="RefSeq" id="WP_011057722.1">
    <property type="nucleotide sequence ID" value="NC_004113.1"/>
</dbReference>
<dbReference type="EMBL" id="BA000039">
    <property type="protein sequence ID" value="BAC09437.1"/>
    <property type="molecule type" value="Genomic_DNA"/>
</dbReference>
<sequence>MDCCGYPEPTEGDSPMEMPRDRPPQHCPQDQSQGKPVKLITLKSLLIPQALERLNSQASYRFCSSPDCPIVYFATAEDTFTTDDLKVPVFQKNPREEVPVCYCFGWTRQRLQQHLGQQEQPLAIAAITAHIQAGRCGCEVNNPQGSCCLEDVRDYVEWAAGAAP</sequence>
<dbReference type="eggNOG" id="COG2608">
    <property type="taxonomic scope" value="Bacteria"/>
</dbReference>
<evidence type="ECO:0000313" key="4">
    <source>
        <dbReference type="Proteomes" id="UP000000440"/>
    </source>
</evidence>
<evidence type="ECO:0000256" key="1">
    <source>
        <dbReference type="SAM" id="MobiDB-lite"/>
    </source>
</evidence>
<evidence type="ECO:0000259" key="2">
    <source>
        <dbReference type="Pfam" id="PF18423"/>
    </source>
</evidence>
<dbReference type="Gene3D" id="1.10.10.1100">
    <property type="entry name" value="BFD-like [2Fe-2S]-binding domain"/>
    <property type="match status" value="1"/>
</dbReference>
<dbReference type="KEGG" id="tel:tll1885"/>
<feature type="region of interest" description="Disordered" evidence="1">
    <location>
        <begin position="1"/>
        <end position="34"/>
    </location>
</feature>
<protein>
    <submittedName>
        <fullName evidence="3">Tll1885 protein</fullName>
    </submittedName>
</protein>
<name>Q8DHR0_THEVB</name>
<dbReference type="InterPro" id="IPR040890">
    <property type="entry name" value="Znf_CopZ"/>
</dbReference>
<proteinExistence type="predicted"/>